<comment type="caution">
    <text evidence="8">The sequence shown here is derived from an EMBL/GenBank/DDBJ whole genome shotgun (WGS) entry which is preliminary data.</text>
</comment>
<feature type="compositionally biased region" description="Polar residues" evidence="6">
    <location>
        <begin position="127"/>
        <end position="139"/>
    </location>
</feature>
<evidence type="ECO:0000313" key="9">
    <source>
        <dbReference type="Proteomes" id="UP000312032"/>
    </source>
</evidence>
<evidence type="ECO:0000256" key="3">
    <source>
        <dbReference type="ARBA" id="ARBA00022692"/>
    </source>
</evidence>
<dbReference type="PANTHER" id="PTHR30086">
    <property type="entry name" value="ARGININE EXPORTER PROTEIN ARGO"/>
    <property type="match status" value="1"/>
</dbReference>
<evidence type="ECO:0000256" key="4">
    <source>
        <dbReference type="ARBA" id="ARBA00022989"/>
    </source>
</evidence>
<keyword evidence="4 7" id="KW-1133">Transmembrane helix</keyword>
<dbReference type="EMBL" id="VDHJ01000002">
    <property type="protein sequence ID" value="TNL99780.1"/>
    <property type="molecule type" value="Genomic_DNA"/>
</dbReference>
<feature type="transmembrane region" description="Helical" evidence="7">
    <location>
        <begin position="6"/>
        <end position="25"/>
    </location>
</feature>
<keyword evidence="2" id="KW-1003">Cell membrane</keyword>
<protein>
    <submittedName>
        <fullName evidence="8">Amino acid transporter</fullName>
    </submittedName>
</protein>
<gene>
    <name evidence="8" type="ORF">FHE74_01710</name>
</gene>
<evidence type="ECO:0000256" key="7">
    <source>
        <dbReference type="SAM" id="Phobius"/>
    </source>
</evidence>
<feature type="transmembrane region" description="Helical" evidence="7">
    <location>
        <begin position="234"/>
        <end position="255"/>
    </location>
</feature>
<evidence type="ECO:0000256" key="6">
    <source>
        <dbReference type="SAM" id="MobiDB-lite"/>
    </source>
</evidence>
<feature type="transmembrane region" description="Helical" evidence="7">
    <location>
        <begin position="162"/>
        <end position="181"/>
    </location>
</feature>
<dbReference type="InterPro" id="IPR001123">
    <property type="entry name" value="LeuE-type"/>
</dbReference>
<keyword evidence="9" id="KW-1185">Reference proteome</keyword>
<dbReference type="Proteomes" id="UP000312032">
    <property type="component" value="Unassembled WGS sequence"/>
</dbReference>
<evidence type="ECO:0000256" key="1">
    <source>
        <dbReference type="ARBA" id="ARBA00004651"/>
    </source>
</evidence>
<feature type="region of interest" description="Disordered" evidence="6">
    <location>
        <begin position="117"/>
        <end position="148"/>
    </location>
</feature>
<dbReference type="AlphaFoldDB" id="A0A5C4U5M6"/>
<dbReference type="PANTHER" id="PTHR30086:SF20">
    <property type="entry name" value="ARGININE EXPORTER PROTEIN ARGO-RELATED"/>
    <property type="match status" value="1"/>
</dbReference>
<keyword evidence="3 7" id="KW-0812">Transmembrane</keyword>
<evidence type="ECO:0000256" key="2">
    <source>
        <dbReference type="ARBA" id="ARBA00022475"/>
    </source>
</evidence>
<evidence type="ECO:0000256" key="5">
    <source>
        <dbReference type="ARBA" id="ARBA00023136"/>
    </source>
</evidence>
<dbReference type="Pfam" id="PF01810">
    <property type="entry name" value="LysE"/>
    <property type="match status" value="1"/>
</dbReference>
<dbReference type="GO" id="GO:0015171">
    <property type="term" value="F:amino acid transmembrane transporter activity"/>
    <property type="evidence" value="ECO:0007669"/>
    <property type="project" value="TreeGrafter"/>
</dbReference>
<feature type="transmembrane region" description="Helical" evidence="7">
    <location>
        <begin position="66"/>
        <end position="87"/>
    </location>
</feature>
<name>A0A5C4U5M6_9CORY</name>
<reference evidence="8 9" key="1">
    <citation type="submission" date="2019-06" db="EMBL/GenBank/DDBJ databases">
        <authorList>
            <person name="Li J."/>
        </authorList>
    </citation>
    <scope>NUCLEOTIDE SEQUENCE [LARGE SCALE GENOMIC DNA]</scope>
    <source>
        <strain evidence="8 9">LMG 28165</strain>
    </source>
</reference>
<proteinExistence type="predicted"/>
<comment type="subcellular location">
    <subcellularLocation>
        <location evidence="1">Cell membrane</location>
        <topology evidence="1">Multi-pass membrane protein</topology>
    </subcellularLocation>
</comment>
<organism evidence="8 9">
    <name type="scientific">Corynebacterium tapiri</name>
    <dbReference type="NCBI Taxonomy" id="1448266"/>
    <lineage>
        <taxon>Bacteria</taxon>
        <taxon>Bacillati</taxon>
        <taxon>Actinomycetota</taxon>
        <taxon>Actinomycetes</taxon>
        <taxon>Mycobacteriales</taxon>
        <taxon>Corynebacteriaceae</taxon>
        <taxon>Corynebacterium</taxon>
    </lineage>
</organism>
<dbReference type="GO" id="GO:0005886">
    <property type="term" value="C:plasma membrane"/>
    <property type="evidence" value="ECO:0007669"/>
    <property type="project" value="UniProtKB-SubCell"/>
</dbReference>
<dbReference type="OrthoDB" id="5638726at2"/>
<keyword evidence="5 7" id="KW-0472">Membrane</keyword>
<feature type="transmembrane region" description="Helical" evidence="7">
    <location>
        <begin position="201"/>
        <end position="222"/>
    </location>
</feature>
<dbReference type="RefSeq" id="WP_139464696.1">
    <property type="nucleotide sequence ID" value="NZ_VDHJ01000002.1"/>
</dbReference>
<feature type="transmembrane region" description="Helical" evidence="7">
    <location>
        <begin position="37"/>
        <end position="60"/>
    </location>
</feature>
<evidence type="ECO:0000313" key="8">
    <source>
        <dbReference type="EMBL" id="TNL99780.1"/>
    </source>
</evidence>
<accession>A0A5C4U5M6</accession>
<sequence length="256" mass="27575">MSIALAGFLLTLSIIFAVGPLNLLLIRQGTRREYVGLVIAVVSASMAFFYVVGMLFVGLLTESAPWLLVMLQVLGVAYLSAFAVSAFRDALKPLDKVKTVDQQDSKAYQEYARSMKNNEPQLGGTLGSVTGPNEASSMVASASRPSRRRLLKRPTLPANRPAWMAPVAKSLLVTWLNPGMYLDTFVIIGGVANQYGDPGRWFFITGGFLASASFFTAVGYGAKALSRPLSSPRVWRVLNIIIGIVLVGLAIKVAAM</sequence>